<protein>
    <submittedName>
        <fullName evidence="1">Uncharacterized protein</fullName>
    </submittedName>
</protein>
<dbReference type="EMBL" id="KV454540">
    <property type="protein sequence ID" value="ODV67649.1"/>
    <property type="molecule type" value="Genomic_DNA"/>
</dbReference>
<dbReference type="STRING" id="984485.A0A1E4RK50"/>
<evidence type="ECO:0000313" key="2">
    <source>
        <dbReference type="Proteomes" id="UP000095085"/>
    </source>
</evidence>
<evidence type="ECO:0000313" key="1">
    <source>
        <dbReference type="EMBL" id="ODV67649.1"/>
    </source>
</evidence>
<dbReference type="GeneID" id="30993087"/>
<reference evidence="2" key="1">
    <citation type="submission" date="2016-05" db="EMBL/GenBank/DDBJ databases">
        <title>Comparative genomics of biotechnologically important yeasts.</title>
        <authorList>
            <consortium name="DOE Joint Genome Institute"/>
            <person name="Riley R."/>
            <person name="Haridas S."/>
            <person name="Wolfe K.H."/>
            <person name="Lopes M.R."/>
            <person name="Hittinger C.T."/>
            <person name="Goker M."/>
            <person name="Salamov A."/>
            <person name="Wisecaver J."/>
            <person name="Long T.M."/>
            <person name="Aerts A.L."/>
            <person name="Barry K."/>
            <person name="Choi C."/>
            <person name="Clum A."/>
            <person name="Coughlan A.Y."/>
            <person name="Deshpande S."/>
            <person name="Douglass A.P."/>
            <person name="Hanson S.J."/>
            <person name="Klenk H.-P."/>
            <person name="Labutti K."/>
            <person name="Lapidus A."/>
            <person name="Lindquist E."/>
            <person name="Lipzen A."/>
            <person name="Meier-Kolthoff J.P."/>
            <person name="Ohm R.A."/>
            <person name="Otillar R.P."/>
            <person name="Pangilinan J."/>
            <person name="Peng Y."/>
            <person name="Rokas A."/>
            <person name="Rosa C.A."/>
            <person name="Scheuner C."/>
            <person name="Sibirny A.A."/>
            <person name="Slot J.C."/>
            <person name="Stielow J.B."/>
            <person name="Sun H."/>
            <person name="Kurtzman C.P."/>
            <person name="Blackwell M."/>
            <person name="Grigoriev I.V."/>
            <person name="Jeffries T.W."/>
        </authorList>
    </citation>
    <scope>NUCLEOTIDE SEQUENCE [LARGE SCALE GENOMIC DNA]</scope>
    <source>
        <strain evidence="2">NRRL Y-1933</strain>
    </source>
</reference>
<keyword evidence="2" id="KW-1185">Reference proteome</keyword>
<sequence length="139" mass="16224">MSLTRKVRNYKEAKESLDAKYLSLLDENNKEYTTEDEESFNLDITKAVGLLVEMDKIFYHFNALKSYLDISKTHLTEEEKNLVYDMSKFQERLEKKMPIPEIFTCVPDMAILRRESRESAKEAGKVAFQIEQSNLTSTP</sequence>
<gene>
    <name evidence="1" type="ORF">HYPBUDRAFT_107242</name>
</gene>
<dbReference type="AlphaFoldDB" id="A0A1E4RK50"/>
<feature type="non-terminal residue" evidence="1">
    <location>
        <position position="139"/>
    </location>
</feature>
<accession>A0A1E4RK50</accession>
<dbReference type="RefSeq" id="XP_020076716.1">
    <property type="nucleotide sequence ID" value="XM_020218537.1"/>
</dbReference>
<proteinExistence type="predicted"/>
<dbReference type="Proteomes" id="UP000095085">
    <property type="component" value="Unassembled WGS sequence"/>
</dbReference>
<organism evidence="1 2">
    <name type="scientific">Hyphopichia burtonii NRRL Y-1933</name>
    <dbReference type="NCBI Taxonomy" id="984485"/>
    <lineage>
        <taxon>Eukaryota</taxon>
        <taxon>Fungi</taxon>
        <taxon>Dikarya</taxon>
        <taxon>Ascomycota</taxon>
        <taxon>Saccharomycotina</taxon>
        <taxon>Pichiomycetes</taxon>
        <taxon>Debaryomycetaceae</taxon>
        <taxon>Hyphopichia</taxon>
    </lineage>
</organism>
<dbReference type="OrthoDB" id="4080041at2759"/>
<name>A0A1E4RK50_9ASCO</name>